<gene>
    <name evidence="1" type="ORF">SADUNF_Sadunf03G0097500</name>
</gene>
<comment type="caution">
    <text evidence="1">The sequence shown here is derived from an EMBL/GenBank/DDBJ whole genome shotgun (WGS) entry which is preliminary data.</text>
</comment>
<reference evidence="1 2" key="1">
    <citation type="submission" date="2020-10" db="EMBL/GenBank/DDBJ databases">
        <title>Plant Genome Project.</title>
        <authorList>
            <person name="Zhang R.-G."/>
        </authorList>
    </citation>
    <scope>NUCLEOTIDE SEQUENCE [LARGE SCALE GENOMIC DNA]</scope>
    <source>
        <strain evidence="1">FAFU-HL-1</strain>
        <tissue evidence="1">Leaf</tissue>
    </source>
</reference>
<keyword evidence="2" id="KW-1185">Reference proteome</keyword>
<protein>
    <submittedName>
        <fullName evidence="1">Uncharacterized protein</fullName>
    </submittedName>
</protein>
<dbReference type="EMBL" id="JADGMS010000003">
    <property type="protein sequence ID" value="KAF9685852.1"/>
    <property type="molecule type" value="Genomic_DNA"/>
</dbReference>
<proteinExistence type="predicted"/>
<name>A0A835N0Q5_9ROSI</name>
<accession>A0A835N0Q5</accession>
<sequence length="88" mass="9984">MFVGICFPFYGGLLGFFAFAPTTKHQLLVLCSKKMKFSCRNLMFVSRNASVPIPESLSCGWPSTNQRASQSRIVQKSFFIGRIWANKR</sequence>
<organism evidence="1 2">
    <name type="scientific">Salix dunnii</name>
    <dbReference type="NCBI Taxonomy" id="1413687"/>
    <lineage>
        <taxon>Eukaryota</taxon>
        <taxon>Viridiplantae</taxon>
        <taxon>Streptophyta</taxon>
        <taxon>Embryophyta</taxon>
        <taxon>Tracheophyta</taxon>
        <taxon>Spermatophyta</taxon>
        <taxon>Magnoliopsida</taxon>
        <taxon>eudicotyledons</taxon>
        <taxon>Gunneridae</taxon>
        <taxon>Pentapetalae</taxon>
        <taxon>rosids</taxon>
        <taxon>fabids</taxon>
        <taxon>Malpighiales</taxon>
        <taxon>Salicaceae</taxon>
        <taxon>Saliceae</taxon>
        <taxon>Salix</taxon>
    </lineage>
</organism>
<dbReference type="Proteomes" id="UP000657918">
    <property type="component" value="Unassembled WGS sequence"/>
</dbReference>
<evidence type="ECO:0000313" key="2">
    <source>
        <dbReference type="Proteomes" id="UP000657918"/>
    </source>
</evidence>
<evidence type="ECO:0000313" key="1">
    <source>
        <dbReference type="EMBL" id="KAF9685852.1"/>
    </source>
</evidence>
<dbReference type="AlphaFoldDB" id="A0A835N0Q5"/>